<organism evidence="2 3">
    <name type="scientific">Ooceraea biroi</name>
    <name type="common">Clonal raider ant</name>
    <name type="synonym">Cerapachys biroi</name>
    <dbReference type="NCBI Taxonomy" id="2015173"/>
    <lineage>
        <taxon>Eukaryota</taxon>
        <taxon>Metazoa</taxon>
        <taxon>Ecdysozoa</taxon>
        <taxon>Arthropoda</taxon>
        <taxon>Hexapoda</taxon>
        <taxon>Insecta</taxon>
        <taxon>Pterygota</taxon>
        <taxon>Neoptera</taxon>
        <taxon>Endopterygota</taxon>
        <taxon>Hymenoptera</taxon>
        <taxon>Apocrita</taxon>
        <taxon>Aculeata</taxon>
        <taxon>Formicoidea</taxon>
        <taxon>Formicidae</taxon>
        <taxon>Dorylinae</taxon>
        <taxon>Ooceraea</taxon>
    </lineage>
</organism>
<dbReference type="EMBL" id="KK107154">
    <property type="protein sequence ID" value="EZA56854.1"/>
    <property type="molecule type" value="Genomic_DNA"/>
</dbReference>
<evidence type="ECO:0000313" key="2">
    <source>
        <dbReference type="EMBL" id="EZA56854.1"/>
    </source>
</evidence>
<gene>
    <name evidence="2" type="ORF">X777_02705</name>
</gene>
<proteinExistence type="predicted"/>
<evidence type="ECO:0000313" key="3">
    <source>
        <dbReference type="Proteomes" id="UP000053097"/>
    </source>
</evidence>
<accession>A0A026WP26</accession>
<dbReference type="AlphaFoldDB" id="A0A026WP26"/>
<keyword evidence="3" id="KW-1185">Reference proteome</keyword>
<feature type="region of interest" description="Disordered" evidence="1">
    <location>
        <begin position="18"/>
        <end position="49"/>
    </location>
</feature>
<protein>
    <submittedName>
        <fullName evidence="2">Uncharacterized protein</fullName>
    </submittedName>
</protein>
<name>A0A026WP26_OOCBI</name>
<sequence>MKGRDCRERLTGYVKHRRNSVGHKEKREFSPSECNGESTERQHVVTIAI</sequence>
<dbReference type="Proteomes" id="UP000053097">
    <property type="component" value="Unassembled WGS sequence"/>
</dbReference>
<reference evidence="2 3" key="1">
    <citation type="journal article" date="2014" name="Curr. Biol.">
        <title>The genome of the clonal raider ant Cerapachys biroi.</title>
        <authorList>
            <person name="Oxley P.R."/>
            <person name="Ji L."/>
            <person name="Fetter-Pruneda I."/>
            <person name="McKenzie S.K."/>
            <person name="Li C."/>
            <person name="Hu H."/>
            <person name="Zhang G."/>
            <person name="Kronauer D.J."/>
        </authorList>
    </citation>
    <scope>NUCLEOTIDE SEQUENCE [LARGE SCALE GENOMIC DNA]</scope>
</reference>
<evidence type="ECO:0000256" key="1">
    <source>
        <dbReference type="SAM" id="MobiDB-lite"/>
    </source>
</evidence>